<keyword evidence="4" id="KW-1185">Reference proteome</keyword>
<dbReference type="RefSeq" id="WP_078922243.1">
    <property type="nucleotide sequence ID" value="NZ_FUYB01000006.1"/>
</dbReference>
<feature type="signal peptide" evidence="1">
    <location>
        <begin position="1"/>
        <end position="20"/>
    </location>
</feature>
<dbReference type="AlphaFoldDB" id="A0A1T4WIY4"/>
<evidence type="ECO:0000313" key="4">
    <source>
        <dbReference type="Proteomes" id="UP000190460"/>
    </source>
</evidence>
<gene>
    <name evidence="3" type="ORF">SAMN02745130_01776</name>
</gene>
<dbReference type="Pfam" id="PF18914">
    <property type="entry name" value="DUF5666"/>
    <property type="match status" value="4"/>
</dbReference>
<evidence type="ECO:0000313" key="3">
    <source>
        <dbReference type="EMBL" id="SKA77290.1"/>
    </source>
</evidence>
<dbReference type="PROSITE" id="PS51257">
    <property type="entry name" value="PROKAR_LIPOPROTEIN"/>
    <property type="match status" value="1"/>
</dbReference>
<evidence type="ECO:0000259" key="2">
    <source>
        <dbReference type="Pfam" id="PF18914"/>
    </source>
</evidence>
<dbReference type="Proteomes" id="UP000190460">
    <property type="component" value="Unassembled WGS sequence"/>
</dbReference>
<proteinExistence type="predicted"/>
<sequence length="484" mass="51956">MKFKRLMPLLVLSSSLWITACVETQLAEGGIGGTGISVGPITGFGSIIQNGVRYDVSQARFTRDGVAVPDQSYYRVGEIIKIQGSINPDGITGQATQVDYGSLLQGQMTALGNDGKSLYVLNQLVRTDSLTLLHGIKTLSELAVGNIVQISGARDAQGVIRANSLTRQQTSFIAGKSSQLIAGRVTALNPAAQTLTLNDLSIDYSQASLSSLPAVNSYIQVKSQQALQGTVLKAESLVTATEFVQFNAGEQAEIAGLVTAFISTSRFAINGQLVVTTANTEFENSTPAELKLNALVEAEGQINPQGELVAEEISVRQASTTQTRELEGKMTEINDSTSTFKVLGNTLLVDASTIILQKTEDHETSLRLTDLHLHDHLEIKARQLNDGRLLALRIERDLEDLSSPDIEVKGVAQQINRTQGSLAILGITITSDQDTEFEINSSEVGQAEFFAALMEGQSIVKAEGTRLTNTSLQADTLELETEDD</sequence>
<dbReference type="OrthoDB" id="5614223at2"/>
<feature type="domain" description="DUF5666" evidence="2">
    <location>
        <begin position="327"/>
        <end position="395"/>
    </location>
</feature>
<feature type="domain" description="DUF5666" evidence="2">
    <location>
        <begin position="409"/>
        <end position="475"/>
    </location>
</feature>
<organism evidence="3 4">
    <name type="scientific">Thiothrix eikelboomii</name>
    <dbReference type="NCBI Taxonomy" id="92487"/>
    <lineage>
        <taxon>Bacteria</taxon>
        <taxon>Pseudomonadati</taxon>
        <taxon>Pseudomonadota</taxon>
        <taxon>Gammaproteobacteria</taxon>
        <taxon>Thiotrichales</taxon>
        <taxon>Thiotrichaceae</taxon>
        <taxon>Thiothrix</taxon>
    </lineage>
</organism>
<evidence type="ECO:0000256" key="1">
    <source>
        <dbReference type="SAM" id="SignalP"/>
    </source>
</evidence>
<keyword evidence="1" id="KW-0732">Signal</keyword>
<accession>A0A1T4WIY4</accession>
<protein>
    <recommendedName>
        <fullName evidence="2">DUF5666 domain-containing protein</fullName>
    </recommendedName>
</protein>
<feature type="domain" description="DUF5666" evidence="2">
    <location>
        <begin position="105"/>
        <end position="163"/>
    </location>
</feature>
<dbReference type="EMBL" id="FUYB01000006">
    <property type="protein sequence ID" value="SKA77290.1"/>
    <property type="molecule type" value="Genomic_DNA"/>
</dbReference>
<feature type="domain" description="DUF5666" evidence="2">
    <location>
        <begin position="256"/>
        <end position="313"/>
    </location>
</feature>
<feature type="chain" id="PRO_5013024357" description="DUF5666 domain-containing protein" evidence="1">
    <location>
        <begin position="21"/>
        <end position="484"/>
    </location>
</feature>
<reference evidence="3 4" key="1">
    <citation type="submission" date="2017-02" db="EMBL/GenBank/DDBJ databases">
        <authorList>
            <person name="Peterson S.W."/>
        </authorList>
    </citation>
    <scope>NUCLEOTIDE SEQUENCE [LARGE SCALE GENOMIC DNA]</scope>
    <source>
        <strain evidence="3 4">ATCC 49788</strain>
    </source>
</reference>
<name>A0A1T4WIY4_9GAMM</name>
<dbReference type="InterPro" id="IPR043724">
    <property type="entry name" value="DUF5666"/>
</dbReference>
<dbReference type="STRING" id="92487.SAMN02745130_01776"/>